<reference evidence="2 3" key="1">
    <citation type="submission" date="2017-06" db="EMBL/GenBank/DDBJ databases">
        <authorList>
            <consortium name="Pathogen Informatics"/>
        </authorList>
    </citation>
    <scope>NUCLEOTIDE SEQUENCE [LARGE SCALE GENOMIC DNA]</scope>
    <source>
        <strain evidence="2 3">NCTC12148</strain>
    </source>
</reference>
<dbReference type="KEGG" id="sfj:SAMEA4384070_1870"/>
<dbReference type="Pfam" id="PF06904">
    <property type="entry name" value="Extensin-like_C"/>
    <property type="match status" value="1"/>
</dbReference>
<dbReference type="EMBL" id="LT906479">
    <property type="protein sequence ID" value="SNV99030.1"/>
    <property type="molecule type" value="Genomic_DNA"/>
</dbReference>
<feature type="domain" description="Extensin-like C-terminal" evidence="1">
    <location>
        <begin position="65"/>
        <end position="232"/>
    </location>
</feature>
<dbReference type="GeneID" id="75027036"/>
<gene>
    <name evidence="2" type="ORF">SAMEA4384070_01870</name>
</gene>
<dbReference type="RefSeq" id="WP_061798265.1">
    <property type="nucleotide sequence ID" value="NZ_CABITV010000002.1"/>
</dbReference>
<dbReference type="OrthoDB" id="9809788at2"/>
<evidence type="ECO:0000313" key="2">
    <source>
        <dbReference type="EMBL" id="SNV99030.1"/>
    </source>
</evidence>
<dbReference type="Proteomes" id="UP000215134">
    <property type="component" value="Chromosome 1"/>
</dbReference>
<evidence type="ECO:0000313" key="3">
    <source>
        <dbReference type="Proteomes" id="UP000215134"/>
    </source>
</evidence>
<proteinExistence type="predicted"/>
<protein>
    <submittedName>
        <fullName evidence="2">Uncharacterized protein conserved in bacteria</fullName>
    </submittedName>
</protein>
<evidence type="ECO:0000259" key="1">
    <source>
        <dbReference type="Pfam" id="PF06904"/>
    </source>
</evidence>
<dbReference type="InterPro" id="IPR009683">
    <property type="entry name" value="Extensin-like_C"/>
</dbReference>
<dbReference type="AlphaFoldDB" id="A0A240BTT8"/>
<keyword evidence="3" id="KW-1185">Reference proteome</keyword>
<sequence length="232" mass="25302">MGRIIRAGAVLLALLALFFWLSRYFPPGYRPFAALKLNDPPTLITRIKLRLLAGDPAACMRIINQAREAGMIAFSLPGDSRGECPLVAPVRVRNFGAVRLSSSFLASCPLALSSAMWVAQVAAPQAQQQFGVGLARIDHLGSYACRNVYHRPVGRRSEHATAEALDIAGFRLANGRRLRVLNDWASSDASGRYLRTLFQEGCGFFGSALGPEYNAAHANHFHLGMRGYGVCR</sequence>
<name>A0A240BTT8_SERFI</name>
<accession>A0A240BTT8</accession>
<dbReference type="STRING" id="1411141.GCA_001590885_03129"/>
<organism evidence="2 3">
    <name type="scientific">Serratia ficaria</name>
    <dbReference type="NCBI Taxonomy" id="61651"/>
    <lineage>
        <taxon>Bacteria</taxon>
        <taxon>Pseudomonadati</taxon>
        <taxon>Pseudomonadota</taxon>
        <taxon>Gammaproteobacteria</taxon>
        <taxon>Enterobacterales</taxon>
        <taxon>Yersiniaceae</taxon>
        <taxon>Serratia</taxon>
    </lineage>
</organism>